<dbReference type="Proteomes" id="UP000050761">
    <property type="component" value="Unassembled WGS sequence"/>
</dbReference>
<keyword evidence="2" id="KW-1185">Reference proteome</keyword>
<proteinExistence type="predicted"/>
<dbReference type="OrthoDB" id="5866953at2759"/>
<dbReference type="EMBL" id="UZAH01026716">
    <property type="protein sequence ID" value="VDO84522.1"/>
    <property type="molecule type" value="Genomic_DNA"/>
</dbReference>
<evidence type="ECO:0000313" key="2">
    <source>
        <dbReference type="Proteomes" id="UP000050761"/>
    </source>
</evidence>
<evidence type="ECO:0000313" key="1">
    <source>
        <dbReference type="EMBL" id="VDO84522.1"/>
    </source>
</evidence>
<dbReference type="PANTHER" id="PTHR46068">
    <property type="entry name" value="PROTEIN CBG27172"/>
    <property type="match status" value="1"/>
</dbReference>
<dbReference type="PANTHER" id="PTHR46068:SF1">
    <property type="entry name" value="TRANSPOSASE IS30-LIKE HTH DOMAIN-CONTAINING PROTEIN"/>
    <property type="match status" value="1"/>
</dbReference>
<name>A0A183FR66_HELPZ</name>
<sequence>STAFWSQRCFYRQFSHCSSKNGEIDCYHSGNDKEGSRADRRRSMREMAQELNISASSVRTIVRRKLNMCPYRIQGVGMLTERMKAQRLHRWRNLLKRFASGTHRTIVFSDEKASILQPTVNRQNGGILSQNVGAAIRDGKLVSKTTSVQRVMRSLLV</sequence>
<protein>
    <submittedName>
        <fullName evidence="3">HTH_Tnp_Tc3_2 domain-containing protein</fullName>
    </submittedName>
</protein>
<accession>A0A3P8CJX0</accession>
<dbReference type="AlphaFoldDB" id="A0A183FR66"/>
<evidence type="ECO:0000313" key="3">
    <source>
        <dbReference type="WBParaSite" id="HPBE_0001029901-mRNA-1"/>
    </source>
</evidence>
<organism evidence="2 3">
    <name type="scientific">Heligmosomoides polygyrus</name>
    <name type="common">Parasitic roundworm</name>
    <dbReference type="NCBI Taxonomy" id="6339"/>
    <lineage>
        <taxon>Eukaryota</taxon>
        <taxon>Metazoa</taxon>
        <taxon>Ecdysozoa</taxon>
        <taxon>Nematoda</taxon>
        <taxon>Chromadorea</taxon>
        <taxon>Rhabditida</taxon>
        <taxon>Rhabditina</taxon>
        <taxon>Rhabditomorpha</taxon>
        <taxon>Strongyloidea</taxon>
        <taxon>Heligmosomidae</taxon>
        <taxon>Heligmosomoides</taxon>
    </lineage>
</organism>
<dbReference type="WBParaSite" id="HPBE_0001029901-mRNA-1">
    <property type="protein sequence ID" value="HPBE_0001029901-mRNA-1"/>
    <property type="gene ID" value="HPBE_0001029901"/>
</dbReference>
<gene>
    <name evidence="1" type="ORF">HPBE_LOCUS10300</name>
</gene>
<accession>A0A183FR66</accession>
<reference evidence="3" key="2">
    <citation type="submission" date="2019-09" db="UniProtKB">
        <authorList>
            <consortium name="WormBaseParasite"/>
        </authorList>
    </citation>
    <scope>IDENTIFICATION</scope>
</reference>
<reference evidence="1 2" key="1">
    <citation type="submission" date="2018-11" db="EMBL/GenBank/DDBJ databases">
        <authorList>
            <consortium name="Pathogen Informatics"/>
        </authorList>
    </citation>
    <scope>NUCLEOTIDE SEQUENCE [LARGE SCALE GENOMIC DNA]</scope>
</reference>